<keyword evidence="2" id="KW-1185">Reference proteome</keyword>
<sequence length="317" mass="36098">MLKKTPPKKAPLDRKSIDDTSRKLRELLLEAPYAERWQANIGRRQSHALHQSGICQVIAEYLWRNGLQPTADEALPRKLKDRVYRALGGQSLSLGTLRWFIEAFEMSPDDTAALLRLAGSRAPGDTVVGGSVVAPGVLPPRFHQTVSLHEWHRVGPDGLPESHRTVHVIRANERLDRYPYIFDTDAATVRVVQGGRAGRPYALDNGLYAVDIMLTTPLEPGETASMEYETTFWYRTPPAQEFRRASRGRVDNLDLRVQFHHLRLPVQVWWSEWPALDRPPTVSEPVALGVDKSVHRYLEAIESTVVGFRWHILQRRR</sequence>
<dbReference type="EMBL" id="LT985188">
    <property type="protein sequence ID" value="SPD88626.1"/>
    <property type="molecule type" value="Genomic_DNA"/>
</dbReference>
<name>A0A2N9JLH6_9ACTN</name>
<gene>
    <name evidence="1" type="ORF">MPLG2_3596</name>
</gene>
<dbReference type="KEGG" id="mgg:MPLG2_3596"/>
<dbReference type="AlphaFoldDB" id="A0A2N9JLH6"/>
<evidence type="ECO:0000313" key="1">
    <source>
        <dbReference type="EMBL" id="SPD88626.1"/>
    </source>
</evidence>
<proteinExistence type="predicted"/>
<reference evidence="1 2" key="1">
    <citation type="submission" date="2018-02" db="EMBL/GenBank/DDBJ databases">
        <authorList>
            <person name="Cohen D.B."/>
            <person name="Kent A.D."/>
        </authorList>
    </citation>
    <scope>NUCLEOTIDE SEQUENCE [LARGE SCALE GENOMIC DNA]</scope>
    <source>
        <strain evidence="1">1</strain>
    </source>
</reference>
<dbReference type="Proteomes" id="UP000238164">
    <property type="component" value="Chromosome 1"/>
</dbReference>
<evidence type="ECO:0000313" key="2">
    <source>
        <dbReference type="Proteomes" id="UP000238164"/>
    </source>
</evidence>
<protein>
    <submittedName>
        <fullName evidence="1">Uncharacterized protein</fullName>
    </submittedName>
</protein>
<accession>A0A2N9JLH6</accession>
<organism evidence="1 2">
    <name type="scientific">Micropruina glycogenica</name>
    <dbReference type="NCBI Taxonomy" id="75385"/>
    <lineage>
        <taxon>Bacteria</taxon>
        <taxon>Bacillati</taxon>
        <taxon>Actinomycetota</taxon>
        <taxon>Actinomycetes</taxon>
        <taxon>Propionibacteriales</taxon>
        <taxon>Nocardioidaceae</taxon>
        <taxon>Micropruina</taxon>
    </lineage>
</organism>